<dbReference type="EMBL" id="CAJZBQ010000004">
    <property type="protein sequence ID" value="CAG9311456.1"/>
    <property type="molecule type" value="Genomic_DNA"/>
</dbReference>
<name>A0AAU9IDP6_9CILI</name>
<keyword evidence="2" id="KW-1185">Reference proteome</keyword>
<evidence type="ECO:0000313" key="2">
    <source>
        <dbReference type="Proteomes" id="UP001162131"/>
    </source>
</evidence>
<dbReference type="AlphaFoldDB" id="A0AAU9IDP6"/>
<accession>A0AAU9IDP6</accession>
<gene>
    <name evidence="1" type="ORF">BSTOLATCC_MIC3745</name>
</gene>
<reference evidence="1" key="1">
    <citation type="submission" date="2021-09" db="EMBL/GenBank/DDBJ databases">
        <authorList>
            <consortium name="AG Swart"/>
            <person name="Singh M."/>
            <person name="Singh A."/>
            <person name="Seah K."/>
            <person name="Emmerich C."/>
        </authorList>
    </citation>
    <scope>NUCLEOTIDE SEQUENCE</scope>
    <source>
        <strain evidence="1">ATCC30299</strain>
    </source>
</reference>
<sequence length="66" mass="7491">MISSTLDHFSQLTLKEILKMKKSPNIKTSSLLKKTTLIRIQHLLLITNHNQASMQQADTSEKAWVG</sequence>
<proteinExistence type="predicted"/>
<comment type="caution">
    <text evidence="1">The sequence shown here is derived from an EMBL/GenBank/DDBJ whole genome shotgun (WGS) entry which is preliminary data.</text>
</comment>
<organism evidence="1 2">
    <name type="scientific">Blepharisma stoltei</name>
    <dbReference type="NCBI Taxonomy" id="1481888"/>
    <lineage>
        <taxon>Eukaryota</taxon>
        <taxon>Sar</taxon>
        <taxon>Alveolata</taxon>
        <taxon>Ciliophora</taxon>
        <taxon>Postciliodesmatophora</taxon>
        <taxon>Heterotrichea</taxon>
        <taxon>Heterotrichida</taxon>
        <taxon>Blepharismidae</taxon>
        <taxon>Blepharisma</taxon>
    </lineage>
</organism>
<evidence type="ECO:0000313" key="1">
    <source>
        <dbReference type="EMBL" id="CAG9311456.1"/>
    </source>
</evidence>
<dbReference type="Proteomes" id="UP001162131">
    <property type="component" value="Unassembled WGS sequence"/>
</dbReference>
<protein>
    <submittedName>
        <fullName evidence="1">Uncharacterized protein</fullName>
    </submittedName>
</protein>